<proteinExistence type="predicted"/>
<dbReference type="AlphaFoldDB" id="A9CV80"/>
<name>A9CV80_9GAMM</name>
<keyword evidence="2" id="KW-1185">Reference proteome</keyword>
<sequence>MLEQRTIVREHKNKALELMGMSETPDVINRPLLPSHDVISH</sequence>
<accession>A9CV80</accession>
<gene>
    <name evidence="1" type="ORF">KT99_06577</name>
</gene>
<protein>
    <submittedName>
        <fullName evidence="1">Uncharacterized protein</fullName>
    </submittedName>
</protein>
<comment type="caution">
    <text evidence="1">The sequence shown here is derived from an EMBL/GenBank/DDBJ whole genome shotgun (WGS) entry which is preliminary data.</text>
</comment>
<organism evidence="1 2">
    <name type="scientific">Shewanella benthica KT99</name>
    <dbReference type="NCBI Taxonomy" id="314608"/>
    <lineage>
        <taxon>Bacteria</taxon>
        <taxon>Pseudomonadati</taxon>
        <taxon>Pseudomonadota</taxon>
        <taxon>Gammaproteobacteria</taxon>
        <taxon>Alteromonadales</taxon>
        <taxon>Shewanellaceae</taxon>
        <taxon>Shewanella</taxon>
    </lineage>
</organism>
<evidence type="ECO:0000313" key="2">
    <source>
        <dbReference type="Proteomes" id="UP000005839"/>
    </source>
</evidence>
<reference evidence="1 2" key="1">
    <citation type="submission" date="2007-10" db="EMBL/GenBank/DDBJ databases">
        <authorList>
            <person name="Yayanos A."/>
            <person name="Ferriera S."/>
            <person name="Johnson J."/>
            <person name="Kravitz S."/>
            <person name="Halpern A."/>
            <person name="Remington K."/>
            <person name="Beeson K."/>
            <person name="Tran B."/>
            <person name="Rogers Y.-H."/>
            <person name="Friedman R."/>
            <person name="Venter J.C."/>
        </authorList>
    </citation>
    <scope>NUCLEOTIDE SEQUENCE [LARGE SCALE GENOMIC DNA]</scope>
    <source>
        <strain evidence="1 2">KT99</strain>
    </source>
</reference>
<dbReference type="EMBL" id="ABIC01000001">
    <property type="protein sequence ID" value="EDQ02810.1"/>
    <property type="molecule type" value="Genomic_DNA"/>
</dbReference>
<evidence type="ECO:0000313" key="1">
    <source>
        <dbReference type="EMBL" id="EDQ02810.1"/>
    </source>
</evidence>
<dbReference type="Proteomes" id="UP000005839">
    <property type="component" value="Unassembled WGS sequence"/>
</dbReference>